<proteinExistence type="predicted"/>
<evidence type="ECO:0000313" key="3">
    <source>
        <dbReference type="EMBL" id="SUQ62840.1"/>
    </source>
</evidence>
<gene>
    <name evidence="3" type="primary">pgtC</name>
    <name evidence="3" type="ORF">CCOS864_02289</name>
</gene>
<feature type="signal peptide" evidence="2">
    <location>
        <begin position="1"/>
        <end position="20"/>
    </location>
</feature>
<evidence type="ECO:0000256" key="1">
    <source>
        <dbReference type="ARBA" id="ARBA00022729"/>
    </source>
</evidence>
<keyword evidence="1 2" id="KW-0732">Signal</keyword>
<dbReference type="Gene3D" id="3.40.190.10">
    <property type="entry name" value="Periplasmic binding protein-like II"/>
    <property type="match status" value="2"/>
</dbReference>
<evidence type="ECO:0000313" key="4">
    <source>
        <dbReference type="Proteomes" id="UP000255177"/>
    </source>
</evidence>
<dbReference type="PANTHER" id="PTHR30006">
    <property type="entry name" value="THIAMINE-BINDING PERIPLASMIC PROTEIN-RELATED"/>
    <property type="match status" value="1"/>
</dbReference>
<evidence type="ECO:0000256" key="2">
    <source>
        <dbReference type="SAM" id="SignalP"/>
    </source>
</evidence>
<dbReference type="SUPFAM" id="SSF53850">
    <property type="entry name" value="Periplasmic binding protein-like II"/>
    <property type="match status" value="1"/>
</dbReference>
<protein>
    <submittedName>
        <fullName evidence="3">Phosphoglycerate transport regulatory protein PgtC</fullName>
    </submittedName>
</protein>
<name>A0A380SZW5_9PSED</name>
<reference evidence="4" key="1">
    <citation type="submission" date="2018-07" db="EMBL/GenBank/DDBJ databases">
        <authorList>
            <person name="Blom J."/>
        </authorList>
    </citation>
    <scope>NUCLEOTIDE SEQUENCE [LARGE SCALE GENOMIC DNA]</scope>
    <source>
        <strain evidence="4">CCOS 864</strain>
    </source>
</reference>
<dbReference type="RefSeq" id="WP_115086432.1">
    <property type="nucleotide sequence ID" value="NZ_CBCSFG010000019.1"/>
</dbReference>
<accession>A0A380SZW5</accession>
<feature type="chain" id="PRO_5016780605" evidence="2">
    <location>
        <begin position="21"/>
        <end position="433"/>
    </location>
</feature>
<dbReference type="Proteomes" id="UP000255177">
    <property type="component" value="Unassembled WGS sequence"/>
</dbReference>
<keyword evidence="4" id="KW-1185">Reference proteome</keyword>
<dbReference type="EMBL" id="UIDD01000007">
    <property type="protein sequence ID" value="SUQ62840.1"/>
    <property type="molecule type" value="Genomic_DNA"/>
</dbReference>
<dbReference type="PANTHER" id="PTHR30006:SF24">
    <property type="entry name" value="SLL0237 PROTEIN"/>
    <property type="match status" value="1"/>
</dbReference>
<dbReference type="AlphaFoldDB" id="A0A380SZW5"/>
<sequence>MCRSKAWLLALLLGAASVQAAAPQPVVVLTSYPEEMMTRFEEAFERANPGYRLQILWRQGFDALPYLRQADQGGVDVYWAPSPGNFKRLARDAGWQPLGVDLDGLPPRIGAIALRDRAARYQATELAGYGFAINPVELAKLNMPAPRDWPDLLDARLRGRIALPDPARVGFAPVLLDIVLQAYGWDKGWALWSELAGQSRLVSRGGTLVSDEVASGRSAVGVSIDFFVASAVSNGEAVEFIYPAHGGLNPAHIAIPRQARQVEGARAFVRFVLSSEGQRLLADPDIRKLPVRPSVYADLPAGYHDPFAAARQGAYAYTDDRSRERLALITSLFEQWLGQPHERLGALWARVHAGEAQGRDLTAVREFLSVPPIDEEQAMSAPLLALFAQRQDQGMQRQSASDQDALGREEIAWQFHSARQQAQAERLLAAMGL</sequence>
<organism evidence="3 4">
    <name type="scientific">Pseudomonas wadenswilerensis</name>
    <dbReference type="NCBI Taxonomy" id="1785161"/>
    <lineage>
        <taxon>Bacteria</taxon>
        <taxon>Pseudomonadati</taxon>
        <taxon>Pseudomonadota</taxon>
        <taxon>Gammaproteobacteria</taxon>
        <taxon>Pseudomonadales</taxon>
        <taxon>Pseudomonadaceae</taxon>
        <taxon>Pseudomonas</taxon>
    </lineage>
</organism>
<dbReference type="Pfam" id="PF13343">
    <property type="entry name" value="SBP_bac_6"/>
    <property type="match status" value="1"/>
</dbReference>